<sequence>MKQYQEVKEKMVVDGNGSNKWREKEMEGENNLRTLECLRGRLLAERVASKSAKDDADFMENKLMELEKQLSIETELRNRAQKKLKLLLKKMKSMNSVKSSSTTFSDHREPEKQNSDSQISKPVKFSTPSQEGISDGSITRVSKENSVCSLSDHDHQMTTTVSSSGSAGTAHSRKNSEDRSIKEEPRKIKDNEPREIQEEKQSETQEEEPSKNQDKKPRESMAEHMRQTSTDGKEVTSENNPDELIENSLALVPTTIWPTSTTNEPKINSGKVLDVLTALRHAKKQLQNSMGRKDVSICSR</sequence>
<feature type="compositionally biased region" description="Basic and acidic residues" evidence="1">
    <location>
        <begin position="105"/>
        <end position="114"/>
    </location>
</feature>
<feature type="region of interest" description="Disordered" evidence="1">
    <location>
        <begin position="91"/>
        <end position="242"/>
    </location>
</feature>
<dbReference type="EMBL" id="JAJJMA010272147">
    <property type="protein sequence ID" value="MCL7045648.1"/>
    <property type="molecule type" value="Genomic_DNA"/>
</dbReference>
<accession>A0AA41VQP7</accession>
<evidence type="ECO:0000313" key="3">
    <source>
        <dbReference type="Proteomes" id="UP001177140"/>
    </source>
</evidence>
<evidence type="ECO:0000256" key="1">
    <source>
        <dbReference type="SAM" id="MobiDB-lite"/>
    </source>
</evidence>
<dbReference type="Proteomes" id="UP001177140">
    <property type="component" value="Unassembled WGS sequence"/>
</dbReference>
<gene>
    <name evidence="2" type="ORF">MKW94_005835</name>
</gene>
<dbReference type="PANTHER" id="PTHR33701">
    <property type="entry name" value="TRANSMEMBRANE PROTEIN"/>
    <property type="match status" value="1"/>
</dbReference>
<organism evidence="2 3">
    <name type="scientific">Papaver nudicaule</name>
    <name type="common">Iceland poppy</name>
    <dbReference type="NCBI Taxonomy" id="74823"/>
    <lineage>
        <taxon>Eukaryota</taxon>
        <taxon>Viridiplantae</taxon>
        <taxon>Streptophyta</taxon>
        <taxon>Embryophyta</taxon>
        <taxon>Tracheophyta</taxon>
        <taxon>Spermatophyta</taxon>
        <taxon>Magnoliopsida</taxon>
        <taxon>Ranunculales</taxon>
        <taxon>Papaveraceae</taxon>
        <taxon>Papaveroideae</taxon>
        <taxon>Papaver</taxon>
    </lineage>
</organism>
<feature type="compositionally biased region" description="Polar residues" evidence="1">
    <location>
        <begin position="115"/>
        <end position="149"/>
    </location>
</feature>
<feature type="compositionally biased region" description="Low complexity" evidence="1">
    <location>
        <begin position="158"/>
        <end position="170"/>
    </location>
</feature>
<comment type="caution">
    <text evidence="2">The sequence shown here is derived from an EMBL/GenBank/DDBJ whole genome shotgun (WGS) entry which is preliminary data.</text>
</comment>
<dbReference type="PANTHER" id="PTHR33701:SF2">
    <property type="entry name" value="TRANSMEMBRANE PROTEIN"/>
    <property type="match status" value="1"/>
</dbReference>
<feature type="compositionally biased region" description="Basic and acidic residues" evidence="1">
    <location>
        <begin position="174"/>
        <end position="236"/>
    </location>
</feature>
<protein>
    <submittedName>
        <fullName evidence="2">Uncharacterized protein</fullName>
    </submittedName>
</protein>
<name>A0AA41VQP7_PAPNU</name>
<keyword evidence="3" id="KW-1185">Reference proteome</keyword>
<dbReference type="AlphaFoldDB" id="A0AA41VQP7"/>
<proteinExistence type="predicted"/>
<evidence type="ECO:0000313" key="2">
    <source>
        <dbReference type="EMBL" id="MCL7045648.1"/>
    </source>
</evidence>
<reference evidence="2" key="1">
    <citation type="submission" date="2022-03" db="EMBL/GenBank/DDBJ databases">
        <title>A functionally conserved STORR gene fusion in Papaver species that diverged 16.8 million years ago.</title>
        <authorList>
            <person name="Catania T."/>
        </authorList>
    </citation>
    <scope>NUCLEOTIDE SEQUENCE</scope>
    <source>
        <strain evidence="2">S-191538</strain>
    </source>
</reference>